<reference evidence="2" key="1">
    <citation type="journal article" date="2020" name="Nature">
        <title>Giant virus diversity and host interactions through global metagenomics.</title>
        <authorList>
            <person name="Schulz F."/>
            <person name="Roux S."/>
            <person name="Paez-Espino D."/>
            <person name="Jungbluth S."/>
            <person name="Walsh D.A."/>
            <person name="Denef V.J."/>
            <person name="McMahon K.D."/>
            <person name="Konstantinidis K.T."/>
            <person name="Eloe-Fadrosh E.A."/>
            <person name="Kyrpides N.C."/>
            <person name="Woyke T."/>
        </authorList>
    </citation>
    <scope>NUCLEOTIDE SEQUENCE</scope>
    <source>
        <strain evidence="2">GVMAG-M-3300023174-49</strain>
    </source>
</reference>
<dbReference type="GO" id="GO:0006888">
    <property type="term" value="P:endoplasmic reticulum to Golgi vesicle-mediated transport"/>
    <property type="evidence" value="ECO:0007669"/>
    <property type="project" value="TreeGrafter"/>
</dbReference>
<organism evidence="2">
    <name type="scientific">viral metagenome</name>
    <dbReference type="NCBI Taxonomy" id="1070528"/>
    <lineage>
        <taxon>unclassified sequences</taxon>
        <taxon>metagenomes</taxon>
        <taxon>organismal metagenomes</taxon>
    </lineage>
</organism>
<dbReference type="PANTHER" id="PTHR34009:SF2">
    <property type="entry name" value="PROTEIN STAR"/>
    <property type="match status" value="1"/>
</dbReference>
<dbReference type="SUPFAM" id="SSF53335">
    <property type="entry name" value="S-adenosyl-L-methionine-dependent methyltransferases"/>
    <property type="match status" value="1"/>
</dbReference>
<protein>
    <recommendedName>
        <fullName evidence="1">Methyltransferase FkbM domain-containing protein</fullName>
    </recommendedName>
</protein>
<dbReference type="GO" id="GO:0005886">
    <property type="term" value="C:plasma membrane"/>
    <property type="evidence" value="ECO:0007669"/>
    <property type="project" value="TreeGrafter"/>
</dbReference>
<evidence type="ECO:0000259" key="1">
    <source>
        <dbReference type="Pfam" id="PF05050"/>
    </source>
</evidence>
<name>A0A6C0DRJ1_9ZZZZ</name>
<dbReference type="AlphaFoldDB" id="A0A6C0DRJ1"/>
<dbReference type="GO" id="GO:0005794">
    <property type="term" value="C:Golgi apparatus"/>
    <property type="evidence" value="ECO:0007669"/>
    <property type="project" value="TreeGrafter"/>
</dbReference>
<dbReference type="GO" id="GO:0005789">
    <property type="term" value="C:endoplasmic reticulum membrane"/>
    <property type="evidence" value="ECO:0007669"/>
    <property type="project" value="TreeGrafter"/>
</dbReference>
<accession>A0A6C0DRJ1</accession>
<evidence type="ECO:0000313" key="2">
    <source>
        <dbReference type="EMBL" id="QHT19002.1"/>
    </source>
</evidence>
<dbReference type="GO" id="GO:0031902">
    <property type="term" value="C:late endosome membrane"/>
    <property type="evidence" value="ECO:0007669"/>
    <property type="project" value="TreeGrafter"/>
</dbReference>
<dbReference type="NCBIfam" id="TIGR01444">
    <property type="entry name" value="fkbM_fam"/>
    <property type="match status" value="1"/>
</dbReference>
<proteinExistence type="predicted"/>
<dbReference type="GO" id="GO:0016197">
    <property type="term" value="P:endosomal transport"/>
    <property type="evidence" value="ECO:0007669"/>
    <property type="project" value="TreeGrafter"/>
</dbReference>
<dbReference type="PANTHER" id="PTHR34009">
    <property type="entry name" value="PROTEIN STAR"/>
    <property type="match status" value="1"/>
</dbReference>
<dbReference type="InterPro" id="IPR029063">
    <property type="entry name" value="SAM-dependent_MTases_sf"/>
</dbReference>
<dbReference type="InterPro" id="IPR006342">
    <property type="entry name" value="FkbM_mtfrase"/>
</dbReference>
<dbReference type="EMBL" id="MN739661">
    <property type="protein sequence ID" value="QHT19002.1"/>
    <property type="molecule type" value="Genomic_DNA"/>
</dbReference>
<feature type="domain" description="Methyltransferase FkbM" evidence="1">
    <location>
        <begin position="314"/>
        <end position="467"/>
    </location>
</feature>
<dbReference type="InterPro" id="IPR053202">
    <property type="entry name" value="EGF_Rcpt_Signaling_Reg"/>
</dbReference>
<dbReference type="Pfam" id="PF05050">
    <property type="entry name" value="Methyltransf_21"/>
    <property type="match status" value="1"/>
</dbReference>
<dbReference type="Gene3D" id="3.40.50.150">
    <property type="entry name" value="Vaccinia Virus protein VP39"/>
    <property type="match status" value="1"/>
</dbReference>
<sequence length="497" mass="58281">MLSEEEPISGEKFQEIADIYIGDEESFSFNPVIHPQKEKQIDIDWLQYNVFDNPKIVFCYSHHIEKLGECINNLMYPFILITHNSDENINYNKSVEKIATCPNLIHWYSQNLIYNNPKITTLPIGIANNQWQHGLDFKLVFSNINKIEKTENVYMNFNINTNLKERTSCYNTLTQKNVSFLEMIDNKENFYRLSRHKFCVCPEGNGVDTHRIWEALYLKCVPIVKRSSFIENLIRDLSVPMVILEDWEDFAFDKLPNYDEFIFDNRVLSMDYYIQKIKGVVYIGYSNKDNVGILLEEKIDILFKYKRDGFFIELGANDGLFQSNTAFLEKERGWKGILNEPSIKGYELCKKNRHNSICLHFACVSNDYIGETIFGDFNENDAMGSINGERTRSNNLCSVQSTTLEKILDIHLTNGKEIDLLSLDVEGYELNVLKGVNLDKYRPTYLLIEIYIHDYDNMVNYLHSKKYCLQCNFTNYNYITNPIWDGTHNDYLFKKIE</sequence>